<keyword evidence="2" id="KW-1185">Reference proteome</keyword>
<name>A0A511D7A8_9PSEU</name>
<dbReference type="RefSeq" id="WP_028931974.1">
    <property type="nucleotide sequence ID" value="NZ_AUII01000049.1"/>
</dbReference>
<proteinExistence type="predicted"/>
<evidence type="ECO:0000313" key="1">
    <source>
        <dbReference type="EMBL" id="GEL20632.1"/>
    </source>
</evidence>
<dbReference type="STRING" id="1123024.GCA_000423625_04884"/>
<comment type="caution">
    <text evidence="1">The sequence shown here is derived from an EMBL/GenBank/DDBJ whole genome shotgun (WGS) entry which is preliminary data.</text>
</comment>
<protein>
    <recommendedName>
        <fullName evidence="3">GH16 domain-containing protein</fullName>
    </recommendedName>
</protein>
<gene>
    <name evidence="1" type="ORF">PA7_44690</name>
</gene>
<evidence type="ECO:0008006" key="3">
    <source>
        <dbReference type="Google" id="ProtNLM"/>
    </source>
</evidence>
<dbReference type="Proteomes" id="UP000321328">
    <property type="component" value="Unassembled WGS sequence"/>
</dbReference>
<reference evidence="1 2" key="1">
    <citation type="submission" date="2019-07" db="EMBL/GenBank/DDBJ databases">
        <title>Whole genome shotgun sequence of Pseudonocardia asaccharolytica NBRC 16224.</title>
        <authorList>
            <person name="Hosoyama A."/>
            <person name="Uohara A."/>
            <person name="Ohji S."/>
            <person name="Ichikawa N."/>
        </authorList>
    </citation>
    <scope>NUCLEOTIDE SEQUENCE [LARGE SCALE GENOMIC DNA]</scope>
    <source>
        <strain evidence="1 2">NBRC 16224</strain>
    </source>
</reference>
<accession>A0A511D7A8</accession>
<dbReference type="OrthoDB" id="8896188at2"/>
<organism evidence="1 2">
    <name type="scientific">Pseudonocardia asaccharolytica DSM 44247 = NBRC 16224</name>
    <dbReference type="NCBI Taxonomy" id="1123024"/>
    <lineage>
        <taxon>Bacteria</taxon>
        <taxon>Bacillati</taxon>
        <taxon>Actinomycetota</taxon>
        <taxon>Actinomycetes</taxon>
        <taxon>Pseudonocardiales</taxon>
        <taxon>Pseudonocardiaceae</taxon>
        <taxon>Pseudonocardia</taxon>
    </lineage>
</organism>
<evidence type="ECO:0000313" key="2">
    <source>
        <dbReference type="Proteomes" id="UP000321328"/>
    </source>
</evidence>
<dbReference type="AlphaFoldDB" id="A0A511D7A8"/>
<sequence length="244" mass="26467">MTQTAGPTTVYDEFTGPELDMSRWCYLQYPPGPDGTAWTCAEPGARTQVDDGTLSIHVERFERAHDQVQIMDNPKHLLLSTESFTVPTGGAATFAMEMAATGINAAPRDYRDGFASMNVLDMASGWVFDACATGDTVFSIYERLPMPGVGRPFTYVIEHPLAGLEVAPGLAHRYEITLDARRGAAEWRVDGHLVHDVRGVEIPTRVNVGLGLITLHPVADGRSRSLRGQGLSASFGPISVRVHA</sequence>
<dbReference type="Pfam" id="PF19559">
    <property type="entry name" value="DUF6081"/>
    <property type="match status" value="1"/>
</dbReference>
<dbReference type="InterPro" id="IPR045727">
    <property type="entry name" value="DUF6081"/>
</dbReference>
<dbReference type="EMBL" id="BJVI01000081">
    <property type="protein sequence ID" value="GEL20632.1"/>
    <property type="molecule type" value="Genomic_DNA"/>
</dbReference>